<dbReference type="InterPro" id="IPR011051">
    <property type="entry name" value="RmlC_Cupin_sf"/>
</dbReference>
<dbReference type="Gene3D" id="2.60.120.10">
    <property type="entry name" value="Jelly Rolls"/>
    <property type="match status" value="1"/>
</dbReference>
<dbReference type="InterPro" id="IPR005708">
    <property type="entry name" value="Homogentis_dOase"/>
</dbReference>
<name>A0A5B7SSI0_9FLAO</name>
<feature type="binding site" evidence="8">
    <location>
        <position position="300"/>
    </location>
    <ligand>
        <name>Fe cation</name>
        <dbReference type="ChEBI" id="CHEBI:24875"/>
    </ligand>
</feature>
<keyword evidence="11" id="KW-1185">Reference proteome</keyword>
<evidence type="ECO:0000256" key="8">
    <source>
        <dbReference type="PIRSR" id="PIRSR605708-2"/>
    </source>
</evidence>
<evidence type="ECO:0000256" key="1">
    <source>
        <dbReference type="ARBA" id="ARBA00001962"/>
    </source>
</evidence>
<dbReference type="SUPFAM" id="SSF51182">
    <property type="entry name" value="RmlC-like cupins"/>
    <property type="match status" value="1"/>
</dbReference>
<evidence type="ECO:0000256" key="4">
    <source>
        <dbReference type="ARBA" id="ARBA00022964"/>
    </source>
</evidence>
<feature type="binding site" evidence="8">
    <location>
        <position position="336"/>
    </location>
    <ligand>
        <name>Fe cation</name>
        <dbReference type="ChEBI" id="CHEBI:24875"/>
    </ligand>
</feature>
<evidence type="ECO:0000256" key="7">
    <source>
        <dbReference type="PIRSR" id="PIRSR605708-1"/>
    </source>
</evidence>
<gene>
    <name evidence="10" type="ORF">FGM00_13965</name>
</gene>
<dbReference type="InterPro" id="IPR014710">
    <property type="entry name" value="RmlC-like_jellyroll"/>
</dbReference>
<evidence type="ECO:0000313" key="10">
    <source>
        <dbReference type="EMBL" id="QCX01162.1"/>
    </source>
</evidence>
<evidence type="ECO:0000256" key="2">
    <source>
        <dbReference type="ARBA" id="ARBA00007757"/>
    </source>
</evidence>
<evidence type="ECO:0000313" key="11">
    <source>
        <dbReference type="Proteomes" id="UP000310017"/>
    </source>
</evidence>
<comment type="similarity">
    <text evidence="2">Belongs to the homogentisate dioxygenase family.</text>
</comment>
<feature type="binding site" evidence="8">
    <location>
        <position position="306"/>
    </location>
    <ligand>
        <name>Fe cation</name>
        <dbReference type="ChEBI" id="CHEBI:24875"/>
    </ligand>
</feature>
<dbReference type="KEGG" id="asag:FGM00_13965"/>
<dbReference type="RefSeq" id="WP_138853501.1">
    <property type="nucleotide sequence ID" value="NZ_CP040710.1"/>
</dbReference>
<dbReference type="GO" id="GO:0004411">
    <property type="term" value="F:homogentisate 1,2-dioxygenase activity"/>
    <property type="evidence" value="ECO:0007669"/>
    <property type="project" value="InterPro"/>
</dbReference>
<evidence type="ECO:0000256" key="3">
    <source>
        <dbReference type="ARBA" id="ARBA00022723"/>
    </source>
</evidence>
<protein>
    <submittedName>
        <fullName evidence="10">Homogentisate 1,2-dioxygenase</fullName>
    </submittedName>
</protein>
<feature type="active site" description="Proton acceptor" evidence="7">
    <location>
        <position position="263"/>
    </location>
</feature>
<dbReference type="OrthoDB" id="9768662at2"/>
<keyword evidence="4 10" id="KW-0223">Dioxygenase</keyword>
<keyword evidence="6 8" id="KW-0408">Iron</keyword>
<evidence type="ECO:0000256" key="5">
    <source>
        <dbReference type="ARBA" id="ARBA00023002"/>
    </source>
</evidence>
<dbReference type="GO" id="GO:0006559">
    <property type="term" value="P:L-phenylalanine catabolic process"/>
    <property type="evidence" value="ECO:0007669"/>
    <property type="project" value="InterPro"/>
</dbReference>
<sequence>MPFYHKLGKIPPKRHTQFRKPNGELYSEQLFGTIGFDGMSSNLYHEHRPTQVKEIQKQYSVAPKIARQNSIQSYKLRGFQITPETDYLDSRKIILTNSDCNIILAAPKTSQTDYFYKNTDADEVIFIHRGTGKLRTHMGNLDFGYGDYLVIPRGMIYKIDFDTEDNRLFIVESYHPVYTPKRYRNWFGQLLEHSPYCERDIRRPQELETHDEKGEFLIKIKKQNDIFDVVYATHPFDVVGYDGFNYPYAFSIHDFEPITGRIHQPPPVHQTFETSAFVICSFVPRLYDYHPNGIPAPYNHSNIDSDEVLYYVDGDFMSRNDVEAGHISLHPAGIPHGPHPGATERSIGKKETKELAVMVDTFKPLQLTEDAIKIGDESYHKSWLDENHR</sequence>
<proteinExistence type="inferred from homology"/>
<feature type="domain" description="Homogentisate 1,2-dioxygenase N-terminal" evidence="9">
    <location>
        <begin position="21"/>
        <end position="251"/>
    </location>
</feature>
<dbReference type="GO" id="GO:0046872">
    <property type="term" value="F:metal ion binding"/>
    <property type="evidence" value="ECO:0007669"/>
    <property type="project" value="UniProtKB-KW"/>
</dbReference>
<dbReference type="EMBL" id="CP040710">
    <property type="protein sequence ID" value="QCX01162.1"/>
    <property type="molecule type" value="Genomic_DNA"/>
</dbReference>
<accession>A0A5B7SSI0</accession>
<evidence type="ECO:0000256" key="6">
    <source>
        <dbReference type="ARBA" id="ARBA00023004"/>
    </source>
</evidence>
<dbReference type="Proteomes" id="UP000310017">
    <property type="component" value="Chromosome"/>
</dbReference>
<dbReference type="GO" id="GO:0005737">
    <property type="term" value="C:cytoplasm"/>
    <property type="evidence" value="ECO:0007669"/>
    <property type="project" value="TreeGrafter"/>
</dbReference>
<dbReference type="GO" id="GO:0006570">
    <property type="term" value="P:tyrosine metabolic process"/>
    <property type="evidence" value="ECO:0007669"/>
    <property type="project" value="InterPro"/>
</dbReference>
<evidence type="ECO:0000259" key="9">
    <source>
        <dbReference type="Pfam" id="PF20510"/>
    </source>
</evidence>
<keyword evidence="3 8" id="KW-0479">Metal-binding</keyword>
<dbReference type="PANTHER" id="PTHR11056">
    <property type="entry name" value="HOMOGENTISATE 1,2-DIOXYGENASE"/>
    <property type="match status" value="1"/>
</dbReference>
<dbReference type="PANTHER" id="PTHR11056:SF0">
    <property type="entry name" value="HOMOGENTISATE 1,2-DIOXYGENASE"/>
    <property type="match status" value="1"/>
</dbReference>
<dbReference type="Pfam" id="PF20510">
    <property type="entry name" value="HgmA_N"/>
    <property type="match status" value="1"/>
</dbReference>
<reference evidence="10 11" key="1">
    <citation type="submission" date="2019-05" db="EMBL/GenBank/DDBJ databases">
        <title>Genome sequencing of F202Z8.</title>
        <authorList>
            <person name="Kwon Y.M."/>
        </authorList>
    </citation>
    <scope>NUCLEOTIDE SEQUENCE [LARGE SCALE GENOMIC DNA]</scope>
    <source>
        <strain evidence="10 11">F202Z8</strain>
    </source>
</reference>
<dbReference type="AlphaFoldDB" id="A0A5B7SSI0"/>
<feature type="binding site" evidence="8">
    <location>
        <position position="336"/>
    </location>
    <ligand>
        <name>homogentisate</name>
        <dbReference type="ChEBI" id="CHEBI:16169"/>
    </ligand>
</feature>
<keyword evidence="5" id="KW-0560">Oxidoreductase</keyword>
<comment type="cofactor">
    <cofactor evidence="1 8">
        <name>Fe cation</name>
        <dbReference type="ChEBI" id="CHEBI:24875"/>
    </cofactor>
</comment>
<organism evidence="10 11">
    <name type="scientific">Aggregatimonas sangjinii</name>
    <dbReference type="NCBI Taxonomy" id="2583587"/>
    <lineage>
        <taxon>Bacteria</taxon>
        <taxon>Pseudomonadati</taxon>
        <taxon>Bacteroidota</taxon>
        <taxon>Flavobacteriia</taxon>
        <taxon>Flavobacteriales</taxon>
        <taxon>Flavobacteriaceae</taxon>
        <taxon>Aggregatimonas</taxon>
    </lineage>
</organism>
<dbReference type="InterPro" id="IPR046452">
    <property type="entry name" value="HgmA_N"/>
</dbReference>